<organism evidence="4">
    <name type="scientific">Eucalyptus grandis</name>
    <name type="common">Flooded gum</name>
    <dbReference type="NCBI Taxonomy" id="71139"/>
    <lineage>
        <taxon>Eukaryota</taxon>
        <taxon>Viridiplantae</taxon>
        <taxon>Streptophyta</taxon>
        <taxon>Embryophyta</taxon>
        <taxon>Tracheophyta</taxon>
        <taxon>Spermatophyta</taxon>
        <taxon>Magnoliopsida</taxon>
        <taxon>eudicotyledons</taxon>
        <taxon>Gunneridae</taxon>
        <taxon>Pentapetalae</taxon>
        <taxon>rosids</taxon>
        <taxon>malvids</taxon>
        <taxon>Myrtales</taxon>
        <taxon>Myrtaceae</taxon>
        <taxon>Myrtoideae</taxon>
        <taxon>Eucalypteae</taxon>
        <taxon>Eucalyptus</taxon>
    </lineage>
</organism>
<keyword evidence="3" id="KW-0809">Transit peptide</keyword>
<dbReference type="AlphaFoldDB" id="A0A059AB47"/>
<dbReference type="PANTHER" id="PTHR13068">
    <property type="entry name" value="CGI-12 PROTEIN-RELATED"/>
    <property type="match status" value="1"/>
</dbReference>
<dbReference type="PANTHER" id="PTHR13068:SF236">
    <property type="entry name" value="OS02G0749800 PROTEIN"/>
    <property type="match status" value="1"/>
</dbReference>
<keyword evidence="2" id="KW-0805">Transcription regulation</keyword>
<accession>A0A059AB47</accession>
<reference evidence="4" key="1">
    <citation type="submission" date="2013-07" db="EMBL/GenBank/DDBJ databases">
        <title>The genome of Eucalyptus grandis.</title>
        <authorList>
            <person name="Schmutz J."/>
            <person name="Hayes R."/>
            <person name="Myburg A."/>
            <person name="Tuskan G."/>
            <person name="Grattapaglia D."/>
            <person name="Rokhsar D.S."/>
        </authorList>
    </citation>
    <scope>NUCLEOTIDE SEQUENCE</scope>
    <source>
        <tissue evidence="4">Leaf extractions</tissue>
    </source>
</reference>
<dbReference type="GO" id="GO:0009658">
    <property type="term" value="P:chloroplast organization"/>
    <property type="evidence" value="ECO:0000318"/>
    <property type="project" value="GO_Central"/>
</dbReference>
<dbReference type="Pfam" id="PF02536">
    <property type="entry name" value="mTERF"/>
    <property type="match status" value="1"/>
</dbReference>
<dbReference type="OMA" id="KMIACQP"/>
<evidence type="ECO:0000256" key="2">
    <source>
        <dbReference type="ARBA" id="ARBA00022472"/>
    </source>
</evidence>
<dbReference type="GO" id="GO:0006353">
    <property type="term" value="P:DNA-templated transcription termination"/>
    <property type="evidence" value="ECO:0007669"/>
    <property type="project" value="UniProtKB-KW"/>
</dbReference>
<evidence type="ECO:0000256" key="3">
    <source>
        <dbReference type="ARBA" id="ARBA00022946"/>
    </source>
</evidence>
<dbReference type="GO" id="GO:0003676">
    <property type="term" value="F:nucleic acid binding"/>
    <property type="evidence" value="ECO:0007669"/>
    <property type="project" value="InterPro"/>
</dbReference>
<dbReference type="Gramene" id="KCW50605">
    <property type="protein sequence ID" value="KCW50605"/>
    <property type="gene ID" value="EUGRSUZ_J00314"/>
</dbReference>
<keyword evidence="2" id="KW-0804">Transcription</keyword>
<dbReference type="GO" id="GO:0009507">
    <property type="term" value="C:chloroplast"/>
    <property type="evidence" value="ECO:0000318"/>
    <property type="project" value="GO_Central"/>
</dbReference>
<evidence type="ECO:0000313" key="4">
    <source>
        <dbReference type="EMBL" id="KCW50605.1"/>
    </source>
</evidence>
<sequence length="427" mass="47630">MFRFFLLKASLRIPIGGGGRSPSTALPALPPYLRRLSVQPLSTSAAAAAAAAAPSEPRAVEDRLARAHGFPPESARAVAAAVDPKLAHKLDSFVAVFTGHGFSPSEVATVLLRYPRCLRSNPVKNLKPKLDFLAGNGVAGETLVHVLTNDPYLLRRSLESQLAPCFDCLVKFFGNRRDAISLLMVKRGTWVLHKFTDSMELNIDKLRQVGVPDSSITKLMTVRPRTLSRDATEFSEIVDEVRRMGLHPSSLMFVYGVITLAGMKRPKWEAKIAVFKKFGWSDEQFKAIFVKQPQIMNPSEKRMEQFLKFFMSELGWTADELTNCPSIFMASFKKRILPRMSILLFLLSEGLVKRQSLLGKLLMSEDKFLSKFVMENVGKAPQLLQMYEDKQVLAQFHAFKDIESCFILYVTFKIFPSASGDVASASS</sequence>
<dbReference type="Gene3D" id="1.25.70.10">
    <property type="entry name" value="Transcription termination factor 3, mitochondrial"/>
    <property type="match status" value="1"/>
</dbReference>
<dbReference type="InterPro" id="IPR038538">
    <property type="entry name" value="MTERF_sf"/>
</dbReference>
<gene>
    <name evidence="4" type="ORF">EUGRSUZ_J00314</name>
</gene>
<evidence type="ECO:0000256" key="1">
    <source>
        <dbReference type="ARBA" id="ARBA00007692"/>
    </source>
</evidence>
<name>A0A059AB47_EUCGR</name>
<dbReference type="InParanoid" id="A0A059AB47"/>
<dbReference type="EMBL" id="KK198762">
    <property type="protein sequence ID" value="KCW50605.1"/>
    <property type="molecule type" value="Genomic_DNA"/>
</dbReference>
<protein>
    <submittedName>
        <fullName evidence="4">Uncharacterized protein</fullName>
    </submittedName>
</protein>
<comment type="similarity">
    <text evidence="1">Belongs to the mTERF family.</text>
</comment>
<keyword evidence="2" id="KW-0806">Transcription termination</keyword>
<dbReference type="FunFam" id="1.25.70.10:FF:000001">
    <property type="entry name" value="Mitochondrial transcription termination factor-like"/>
    <property type="match status" value="1"/>
</dbReference>
<dbReference type="SMART" id="SM00733">
    <property type="entry name" value="Mterf"/>
    <property type="match status" value="6"/>
</dbReference>
<dbReference type="InterPro" id="IPR003690">
    <property type="entry name" value="MTERF"/>
</dbReference>
<proteinExistence type="inferred from homology"/>